<evidence type="ECO:0000256" key="5">
    <source>
        <dbReference type="ARBA" id="ARBA00022989"/>
    </source>
</evidence>
<protein>
    <submittedName>
        <fullName evidence="12">Small-conductance mechanosensitive channel</fullName>
    </submittedName>
</protein>
<feature type="transmembrane region" description="Helical" evidence="8">
    <location>
        <begin position="241"/>
        <end position="261"/>
    </location>
</feature>
<evidence type="ECO:0000256" key="2">
    <source>
        <dbReference type="ARBA" id="ARBA00008017"/>
    </source>
</evidence>
<feature type="transmembrane region" description="Helical" evidence="8">
    <location>
        <begin position="363"/>
        <end position="383"/>
    </location>
</feature>
<dbReference type="Pfam" id="PF00924">
    <property type="entry name" value="MS_channel_2nd"/>
    <property type="match status" value="1"/>
</dbReference>
<gene>
    <name evidence="12" type="ORF">FHS55_001655</name>
</gene>
<keyword evidence="13" id="KW-1185">Reference proteome</keyword>
<keyword evidence="3" id="KW-1003">Cell membrane</keyword>
<dbReference type="InterPro" id="IPR052702">
    <property type="entry name" value="MscS-like_channel"/>
</dbReference>
<feature type="transmembrane region" description="Helical" evidence="8">
    <location>
        <begin position="282"/>
        <end position="309"/>
    </location>
</feature>
<evidence type="ECO:0000259" key="9">
    <source>
        <dbReference type="Pfam" id="PF00924"/>
    </source>
</evidence>
<dbReference type="Proteomes" id="UP000533469">
    <property type="component" value="Unassembled WGS sequence"/>
</dbReference>
<evidence type="ECO:0000259" key="11">
    <source>
        <dbReference type="Pfam" id="PF21082"/>
    </source>
</evidence>
<dbReference type="Gene3D" id="1.10.287.1260">
    <property type="match status" value="1"/>
</dbReference>
<feature type="region of interest" description="Disordered" evidence="7">
    <location>
        <begin position="419"/>
        <end position="458"/>
    </location>
</feature>
<feature type="transmembrane region" description="Helical" evidence="8">
    <location>
        <begin position="470"/>
        <end position="492"/>
    </location>
</feature>
<evidence type="ECO:0000256" key="4">
    <source>
        <dbReference type="ARBA" id="ARBA00022692"/>
    </source>
</evidence>
<feature type="transmembrane region" description="Helical" evidence="8">
    <location>
        <begin position="664"/>
        <end position="693"/>
    </location>
</feature>
<dbReference type="Pfam" id="PF21082">
    <property type="entry name" value="MS_channel_3rd"/>
    <property type="match status" value="1"/>
</dbReference>
<dbReference type="GO" id="GO:0005886">
    <property type="term" value="C:plasma membrane"/>
    <property type="evidence" value="ECO:0007669"/>
    <property type="project" value="UniProtKB-SubCell"/>
</dbReference>
<dbReference type="Pfam" id="PF12607">
    <property type="entry name" value="DUF3772"/>
    <property type="match status" value="1"/>
</dbReference>
<dbReference type="EMBL" id="JACICD010000002">
    <property type="protein sequence ID" value="MBB3771060.1"/>
    <property type="molecule type" value="Genomic_DNA"/>
</dbReference>
<dbReference type="Gene3D" id="2.30.30.60">
    <property type="match status" value="1"/>
</dbReference>
<dbReference type="PANTHER" id="PTHR30347:SF1">
    <property type="entry name" value="MECHANOSENSITIVE CHANNEL MSCK"/>
    <property type="match status" value="1"/>
</dbReference>
<keyword evidence="4 8" id="KW-0812">Transmembrane</keyword>
<dbReference type="InterPro" id="IPR022249">
    <property type="entry name" value="DUF3772"/>
</dbReference>
<feature type="transmembrane region" description="Helical" evidence="8">
    <location>
        <begin position="498"/>
        <end position="522"/>
    </location>
</feature>
<dbReference type="Gene3D" id="3.30.70.100">
    <property type="match status" value="1"/>
</dbReference>
<reference evidence="12 13" key="1">
    <citation type="submission" date="2020-08" db="EMBL/GenBank/DDBJ databases">
        <title>Genomic Encyclopedia of Type Strains, Phase IV (KMG-IV): sequencing the most valuable type-strain genomes for metagenomic binning, comparative biology and taxonomic classification.</title>
        <authorList>
            <person name="Goeker M."/>
        </authorList>
    </citation>
    <scope>NUCLEOTIDE SEQUENCE [LARGE SCALE GENOMIC DNA]</scope>
    <source>
        <strain evidence="12 13">DSM 5895</strain>
    </source>
</reference>
<feature type="transmembrane region" description="Helical" evidence="8">
    <location>
        <begin position="543"/>
        <end position="568"/>
    </location>
</feature>
<evidence type="ECO:0000259" key="10">
    <source>
        <dbReference type="Pfam" id="PF12607"/>
    </source>
</evidence>
<dbReference type="SUPFAM" id="SSF82861">
    <property type="entry name" value="Mechanosensitive channel protein MscS (YggB), transmembrane region"/>
    <property type="match status" value="1"/>
</dbReference>
<dbReference type="SUPFAM" id="SSF50182">
    <property type="entry name" value="Sm-like ribonucleoproteins"/>
    <property type="match status" value="1"/>
</dbReference>
<dbReference type="InterPro" id="IPR006685">
    <property type="entry name" value="MscS_channel_2nd"/>
</dbReference>
<comment type="caution">
    <text evidence="12">The sequence shown here is derived from an EMBL/GenBank/DDBJ whole genome shotgun (WGS) entry which is preliminary data.</text>
</comment>
<dbReference type="InterPro" id="IPR011066">
    <property type="entry name" value="MscS_channel_C_sf"/>
</dbReference>
<evidence type="ECO:0000256" key="7">
    <source>
        <dbReference type="SAM" id="MobiDB-lite"/>
    </source>
</evidence>
<dbReference type="AlphaFoldDB" id="A0A839Z8A0"/>
<evidence type="ECO:0000256" key="1">
    <source>
        <dbReference type="ARBA" id="ARBA00004651"/>
    </source>
</evidence>
<proteinExistence type="inferred from homology"/>
<keyword evidence="6 8" id="KW-0472">Membrane</keyword>
<evidence type="ECO:0000256" key="3">
    <source>
        <dbReference type="ARBA" id="ARBA00022475"/>
    </source>
</evidence>
<dbReference type="GO" id="GO:0008381">
    <property type="term" value="F:mechanosensitive monoatomic ion channel activity"/>
    <property type="evidence" value="ECO:0007669"/>
    <property type="project" value="UniProtKB-ARBA"/>
</dbReference>
<sequence length="860" mass="91071">MAQRTFATARAIAGRRRPHISFADIGAMLRPTATTLIVLTAWLCLALGTLAPMAAGAQGALSPEQQVLQDKLEGQRAVVDGVEAALGRDGLRSEDLDGLRARLDPVRGNLSAGIAILDPAVADLYKRLQELGAKPAADAPPESESIARERESLETRASALDGLLKQVRLINVRADQLSDRITSRRRALFTDTLLARSFSVLDPNLWISAVSSIPVEIRGIRYLLTDWRAYADARMSRTGQVLVGLGALGIIALVVFLQNMFSRPLRRVDLDVDGEPLSPLKVTGLSALVAIIGMAAAPAATLAVMALLNAFDLVPPRVVEISQGVLIAVCILAVGRGLLAGALAPMSPRRRVVPVSDEMAQLIYRNAALGLWIVATAVVLSTIHRALVAPVPLTVATAAGMALALVLMAGRTMRALGELADGPDADEGEEAKGDARIEAKPEAKSETKNETKSDGGGPSQTMLQWIRFPFWVLNATIVAALVAGYVSVASYLASRSLFAVVLAGALYLIIALINAVFIDGIASGPRARHVAKTLGVRPASLELLALLVAGVCKALATVIVLVMVIGTFGTSTADVRDLVSRITFGFTIGTSTITLGDVLSAVMFLVVGIVIARAIQRWFAVAILPKTSFDQGLQNSISTIIGYVGSIAVIAMSMGQIGLNLQNIALVAGALSVGIGFGLQSIVSNFVSGLILLAERPIRVGDTISVKGEEGYVRRISVRATEIETFDRAAVVIPNSDLITGMVKNFTHANTTGRVIVAVNVAYDADADEVRDILIGCACDHPQVLRSPPPRVFLMAFGDSYLKFELRCVVANVDYALTVKSDLHFAVLDRMKAAQIGIPYTPWNIYRGGPIGTPPPAADD</sequence>
<evidence type="ECO:0000313" key="12">
    <source>
        <dbReference type="EMBL" id="MBB3771060.1"/>
    </source>
</evidence>
<dbReference type="InterPro" id="IPR049278">
    <property type="entry name" value="MS_channel_C"/>
</dbReference>
<dbReference type="InterPro" id="IPR011014">
    <property type="entry name" value="MscS_channel_TM-2"/>
</dbReference>
<dbReference type="InterPro" id="IPR010920">
    <property type="entry name" value="LSM_dom_sf"/>
</dbReference>
<name>A0A839Z8A0_9HYPH</name>
<comment type="subcellular location">
    <subcellularLocation>
        <location evidence="1">Cell membrane</location>
        <topology evidence="1">Multi-pass membrane protein</topology>
    </subcellularLocation>
</comment>
<feature type="transmembrane region" description="Helical" evidence="8">
    <location>
        <begin position="389"/>
        <end position="409"/>
    </location>
</feature>
<organism evidence="12 13">
    <name type="scientific">Ancylobacter tetraedralis</name>
    <dbReference type="NCBI Taxonomy" id="217068"/>
    <lineage>
        <taxon>Bacteria</taxon>
        <taxon>Pseudomonadati</taxon>
        <taxon>Pseudomonadota</taxon>
        <taxon>Alphaproteobacteria</taxon>
        <taxon>Hyphomicrobiales</taxon>
        <taxon>Xanthobacteraceae</taxon>
        <taxon>Ancylobacter</taxon>
    </lineage>
</organism>
<dbReference type="SUPFAM" id="SSF82689">
    <property type="entry name" value="Mechanosensitive channel protein MscS (YggB), C-terminal domain"/>
    <property type="match status" value="1"/>
</dbReference>
<feature type="transmembrane region" description="Helical" evidence="8">
    <location>
        <begin position="588"/>
        <end position="615"/>
    </location>
</feature>
<feature type="transmembrane region" description="Helical" evidence="8">
    <location>
        <begin position="321"/>
        <end position="343"/>
    </location>
</feature>
<keyword evidence="5 8" id="KW-1133">Transmembrane helix</keyword>
<feature type="compositionally biased region" description="Basic and acidic residues" evidence="7">
    <location>
        <begin position="430"/>
        <end position="453"/>
    </location>
</feature>
<accession>A0A839Z8A0</accession>
<feature type="domain" description="Mechanosensitive ion channel MscS" evidence="9">
    <location>
        <begin position="682"/>
        <end position="748"/>
    </location>
</feature>
<evidence type="ECO:0000256" key="6">
    <source>
        <dbReference type="ARBA" id="ARBA00023136"/>
    </source>
</evidence>
<evidence type="ECO:0000256" key="8">
    <source>
        <dbReference type="SAM" id="Phobius"/>
    </source>
</evidence>
<dbReference type="RefSeq" id="WP_183189209.1">
    <property type="nucleotide sequence ID" value="NZ_JACICD010000002.1"/>
</dbReference>
<dbReference type="InterPro" id="IPR023408">
    <property type="entry name" value="MscS_beta-dom_sf"/>
</dbReference>
<feature type="transmembrane region" description="Helical" evidence="8">
    <location>
        <begin position="636"/>
        <end position="658"/>
    </location>
</feature>
<evidence type="ECO:0000313" key="13">
    <source>
        <dbReference type="Proteomes" id="UP000533469"/>
    </source>
</evidence>
<feature type="domain" description="Mechanosensitive ion channel MscS C-terminal" evidence="11">
    <location>
        <begin position="757"/>
        <end position="838"/>
    </location>
</feature>
<feature type="domain" description="DUF3772" evidence="10">
    <location>
        <begin position="164"/>
        <end position="225"/>
    </location>
</feature>
<comment type="similarity">
    <text evidence="2">Belongs to the MscS (TC 1.A.23) family.</text>
</comment>
<dbReference type="PANTHER" id="PTHR30347">
    <property type="entry name" value="POTASSIUM CHANNEL RELATED"/>
    <property type="match status" value="1"/>
</dbReference>